<feature type="domain" description="Transposase IS4-like" evidence="5">
    <location>
        <begin position="132"/>
        <end position="382"/>
    </location>
</feature>
<keyword evidence="4" id="KW-0233">DNA recombination</keyword>
<dbReference type="InterPro" id="IPR047952">
    <property type="entry name" value="Transpos_IS4"/>
</dbReference>
<dbReference type="InterPro" id="IPR012337">
    <property type="entry name" value="RNaseH-like_sf"/>
</dbReference>
<protein>
    <submittedName>
        <fullName evidence="6">IS4/IS5 family transposase</fullName>
    </submittedName>
</protein>
<dbReference type="AlphaFoldDB" id="A0A367FUP8"/>
<dbReference type="PANTHER" id="PTHR33258">
    <property type="entry name" value="TRANSPOSASE INSL FOR INSERTION SEQUENCE ELEMENT IS186A-RELATED"/>
    <property type="match status" value="1"/>
</dbReference>
<gene>
    <name evidence="6" type="ORF">C4886_18025</name>
</gene>
<evidence type="ECO:0000256" key="1">
    <source>
        <dbReference type="ARBA" id="ARBA00010075"/>
    </source>
</evidence>
<proteinExistence type="inferred from homology"/>
<evidence type="ECO:0000256" key="4">
    <source>
        <dbReference type="ARBA" id="ARBA00023172"/>
    </source>
</evidence>
<dbReference type="PANTHER" id="PTHR33258:SF1">
    <property type="entry name" value="TRANSPOSASE INSL FOR INSERTION SEQUENCE ELEMENT IS186A-RELATED"/>
    <property type="match status" value="1"/>
</dbReference>
<comment type="caution">
    <text evidence="6">The sequence shown here is derived from an EMBL/GenBank/DDBJ whole genome shotgun (WGS) entry which is preliminary data.</text>
</comment>
<dbReference type="GO" id="GO:0004803">
    <property type="term" value="F:transposase activity"/>
    <property type="evidence" value="ECO:0007669"/>
    <property type="project" value="InterPro"/>
</dbReference>
<dbReference type="GO" id="GO:0006313">
    <property type="term" value="P:DNA transposition"/>
    <property type="evidence" value="ECO:0007669"/>
    <property type="project" value="InterPro"/>
</dbReference>
<dbReference type="EMBL" id="PSQG01000062">
    <property type="protein sequence ID" value="RCH41471.1"/>
    <property type="molecule type" value="Genomic_DNA"/>
</dbReference>
<dbReference type="InterPro" id="IPR002559">
    <property type="entry name" value="Transposase_11"/>
</dbReference>
<evidence type="ECO:0000256" key="3">
    <source>
        <dbReference type="ARBA" id="ARBA00023125"/>
    </source>
</evidence>
<keyword evidence="2" id="KW-0815">Transposition</keyword>
<dbReference type="SUPFAM" id="SSF53098">
    <property type="entry name" value="Ribonuclease H-like"/>
    <property type="match status" value="1"/>
</dbReference>
<comment type="similarity">
    <text evidence="1">Belongs to the transposase 11 family.</text>
</comment>
<sequence>MYGKKELYIAIFFYTKGGSLMNSTFASSYELLLSAISELELQKDSFVLHPGVDFSRKRKISFRDTILSLLTMQGGSLSTTSHDFFQHRFPADIPSLSAIHQQRAKLLPDAMSYLFYHFTQKLPAGHTYDGFQLLACDGSDLNICYDPADKESCKPSGNGKRGSNQLHLHALYDLCNKRYTDIRIEKTMVSNESRALVQMLGNISTPARTIILADRGYETYHVFAHIMAKGLSFVIRTKDISRRGGISYGFRLPDRELDEDLDFFITRSTVHSKKDPVHYKKLSPSSVFDFLDLEKDGKQAVYPMRLRMVRFLLDTGGYECIVTNLEREAFPPWRIRELYHLRWGIETSFRKLKYSLGLSQLHSKKAGYVEQEIYARVILYNFCESVTPHVSTHQKKTKYAYQVNFTMAVHICKAFLQKSSPTISPHIETLLLRYLVPVKPGRKFPRTKKRKGFVSFAYRVS</sequence>
<accession>A0A367FUP8</accession>
<organism evidence="6 7">
    <name type="scientific">Blautia obeum</name>
    <dbReference type="NCBI Taxonomy" id="40520"/>
    <lineage>
        <taxon>Bacteria</taxon>
        <taxon>Bacillati</taxon>
        <taxon>Bacillota</taxon>
        <taxon>Clostridia</taxon>
        <taxon>Lachnospirales</taxon>
        <taxon>Lachnospiraceae</taxon>
        <taxon>Blautia</taxon>
    </lineage>
</organism>
<evidence type="ECO:0000313" key="6">
    <source>
        <dbReference type="EMBL" id="RCH41471.1"/>
    </source>
</evidence>
<reference evidence="6 7" key="1">
    <citation type="submission" date="2018-02" db="EMBL/GenBank/DDBJ databases">
        <title>Complete genome sequencing of Faecalibacterium prausnitzii strains isolated from the human gut.</title>
        <authorList>
            <person name="Fitzgerald B.C."/>
            <person name="Shkoporov A.N."/>
            <person name="Ross P.R."/>
            <person name="Hill C."/>
        </authorList>
    </citation>
    <scope>NUCLEOTIDE SEQUENCE [LARGE SCALE GENOMIC DNA]</scope>
    <source>
        <strain evidence="6 7">APC942/31-1</strain>
    </source>
</reference>
<dbReference type="GO" id="GO:0003677">
    <property type="term" value="F:DNA binding"/>
    <property type="evidence" value="ECO:0007669"/>
    <property type="project" value="UniProtKB-KW"/>
</dbReference>
<evidence type="ECO:0000256" key="2">
    <source>
        <dbReference type="ARBA" id="ARBA00022578"/>
    </source>
</evidence>
<dbReference type="NCBIfam" id="NF033592">
    <property type="entry name" value="transpos_IS4_1"/>
    <property type="match status" value="1"/>
</dbReference>
<keyword evidence="3" id="KW-0238">DNA-binding</keyword>
<name>A0A367FUP8_9FIRM</name>
<evidence type="ECO:0000259" key="5">
    <source>
        <dbReference type="Pfam" id="PF01609"/>
    </source>
</evidence>
<dbReference type="Pfam" id="PF01609">
    <property type="entry name" value="DDE_Tnp_1"/>
    <property type="match status" value="1"/>
</dbReference>
<evidence type="ECO:0000313" key="7">
    <source>
        <dbReference type="Proteomes" id="UP000253208"/>
    </source>
</evidence>
<dbReference type="Gene3D" id="3.90.350.10">
    <property type="entry name" value="Transposase Inhibitor Protein From Tn5, Chain A, domain 1"/>
    <property type="match status" value="1"/>
</dbReference>
<dbReference type="Proteomes" id="UP000253208">
    <property type="component" value="Unassembled WGS sequence"/>
</dbReference>